<keyword evidence="5 8" id="KW-0406">Ion transport</keyword>
<keyword evidence="13" id="KW-1185">Reference proteome</keyword>
<dbReference type="SUPFAM" id="SSF81324">
    <property type="entry name" value="Voltage-gated potassium channels"/>
    <property type="match status" value="1"/>
</dbReference>
<evidence type="ECO:0000256" key="9">
    <source>
        <dbReference type="SAM" id="MobiDB-lite"/>
    </source>
</evidence>
<sequence>MIIEDIPIKQLELGKSLRKNVIKFAKLAILSTLVHFASTLMFAYIEQCYEPQTTELTPIEMKYNAICHTLKTHFQINQTSSDSNSTSVDVLANITKTLCQEVKTDTLKCDLFSVDSLTRWGSYQGSISYTIGWGHVTCKSRLGKIVTIFGSILTIPLTTVNIYFASSTIIDLMQFLIISFEKSILRHKRIIGLKSKTFITQIVLFILSFFVQCYVDEEYVIDSRGRQTLDVVDNIYFHFISMSTIGFGDYTLDFHGVMNRSSTYLYFTQTLSNFNFLIGIVLLGAIINFLVQTSQDPTNKLQKDDIVLGEEQQDSNQETKEPESTE</sequence>
<dbReference type="GO" id="GO:0005886">
    <property type="term" value="C:plasma membrane"/>
    <property type="evidence" value="ECO:0007669"/>
    <property type="project" value="TreeGrafter"/>
</dbReference>
<comment type="subcellular location">
    <subcellularLocation>
        <location evidence="1">Membrane</location>
        <topology evidence="1">Multi-pass membrane protein</topology>
    </subcellularLocation>
</comment>
<dbReference type="AlphaFoldDB" id="A0A7M5XI04"/>
<feature type="transmembrane region" description="Helical" evidence="10">
    <location>
        <begin position="198"/>
        <end position="215"/>
    </location>
</feature>
<dbReference type="InterPro" id="IPR013099">
    <property type="entry name" value="K_chnl_dom"/>
</dbReference>
<dbReference type="PRINTS" id="PR01333">
    <property type="entry name" value="2POREKCHANEL"/>
</dbReference>
<reference evidence="12" key="1">
    <citation type="submission" date="2021-01" db="UniProtKB">
        <authorList>
            <consortium name="EnsemblMetazoa"/>
        </authorList>
    </citation>
    <scope>IDENTIFICATION</scope>
</reference>
<evidence type="ECO:0000256" key="1">
    <source>
        <dbReference type="ARBA" id="ARBA00004141"/>
    </source>
</evidence>
<proteinExistence type="inferred from homology"/>
<feature type="domain" description="Potassium channel" evidence="11">
    <location>
        <begin position="213"/>
        <end position="291"/>
    </location>
</feature>
<dbReference type="GO" id="GO:0030322">
    <property type="term" value="P:stabilization of membrane potential"/>
    <property type="evidence" value="ECO:0007669"/>
    <property type="project" value="TreeGrafter"/>
</dbReference>
<dbReference type="GO" id="GO:0022841">
    <property type="term" value="F:potassium ion leak channel activity"/>
    <property type="evidence" value="ECO:0007669"/>
    <property type="project" value="TreeGrafter"/>
</dbReference>
<dbReference type="Pfam" id="PF07885">
    <property type="entry name" value="Ion_trans_2"/>
    <property type="match status" value="1"/>
</dbReference>
<organism evidence="12 13">
    <name type="scientific">Clytia hemisphaerica</name>
    <dbReference type="NCBI Taxonomy" id="252671"/>
    <lineage>
        <taxon>Eukaryota</taxon>
        <taxon>Metazoa</taxon>
        <taxon>Cnidaria</taxon>
        <taxon>Hydrozoa</taxon>
        <taxon>Hydroidolina</taxon>
        <taxon>Leptothecata</taxon>
        <taxon>Obeliida</taxon>
        <taxon>Clytiidae</taxon>
        <taxon>Clytia</taxon>
    </lineage>
</organism>
<dbReference type="InterPro" id="IPR003280">
    <property type="entry name" value="2pore_dom_K_chnl"/>
</dbReference>
<dbReference type="PANTHER" id="PTHR11003">
    <property type="entry name" value="POTASSIUM CHANNEL, SUBFAMILY K"/>
    <property type="match status" value="1"/>
</dbReference>
<dbReference type="EnsemblMetazoa" id="CLYHEMT023358.1">
    <property type="protein sequence ID" value="CLYHEMP023358.1"/>
    <property type="gene ID" value="CLYHEMG023358"/>
</dbReference>
<name>A0A7M5XI04_9CNID</name>
<dbReference type="OrthoDB" id="297496at2759"/>
<dbReference type="GO" id="GO:0015271">
    <property type="term" value="F:outward rectifier potassium channel activity"/>
    <property type="evidence" value="ECO:0007669"/>
    <property type="project" value="TreeGrafter"/>
</dbReference>
<dbReference type="Gene3D" id="1.10.287.70">
    <property type="match status" value="1"/>
</dbReference>
<keyword evidence="4 10" id="KW-1133">Transmembrane helix</keyword>
<accession>A0A7M5XI04</accession>
<keyword evidence="6 10" id="KW-0472">Membrane</keyword>
<comment type="similarity">
    <text evidence="8">Belongs to the two pore domain potassium channel (TC 1.A.1.8) family.</text>
</comment>
<protein>
    <recommendedName>
        <fullName evidence="11">Potassium channel domain-containing protein</fullName>
    </recommendedName>
</protein>
<evidence type="ECO:0000256" key="3">
    <source>
        <dbReference type="ARBA" id="ARBA00022692"/>
    </source>
</evidence>
<evidence type="ECO:0000256" key="2">
    <source>
        <dbReference type="ARBA" id="ARBA00022448"/>
    </source>
</evidence>
<evidence type="ECO:0000313" key="13">
    <source>
        <dbReference type="Proteomes" id="UP000594262"/>
    </source>
</evidence>
<evidence type="ECO:0000259" key="11">
    <source>
        <dbReference type="Pfam" id="PF07885"/>
    </source>
</evidence>
<evidence type="ECO:0000256" key="8">
    <source>
        <dbReference type="RuleBase" id="RU003857"/>
    </source>
</evidence>
<dbReference type="PANTHER" id="PTHR11003:SF345">
    <property type="entry name" value="TWIK FAMILY OF POTASSIUM CHANNELS PROTEIN 18"/>
    <property type="match status" value="1"/>
</dbReference>
<evidence type="ECO:0000256" key="4">
    <source>
        <dbReference type="ARBA" id="ARBA00022989"/>
    </source>
</evidence>
<feature type="region of interest" description="Disordered" evidence="9">
    <location>
        <begin position="302"/>
        <end position="326"/>
    </location>
</feature>
<evidence type="ECO:0000256" key="5">
    <source>
        <dbReference type="ARBA" id="ARBA00023065"/>
    </source>
</evidence>
<evidence type="ECO:0000256" key="6">
    <source>
        <dbReference type="ARBA" id="ARBA00023136"/>
    </source>
</evidence>
<evidence type="ECO:0000256" key="10">
    <source>
        <dbReference type="SAM" id="Phobius"/>
    </source>
</evidence>
<dbReference type="GeneID" id="136799379"/>
<keyword evidence="3 8" id="KW-0812">Transmembrane</keyword>
<dbReference type="RefSeq" id="XP_066912194.1">
    <property type="nucleotide sequence ID" value="XM_067056093.1"/>
</dbReference>
<feature type="compositionally biased region" description="Basic and acidic residues" evidence="9">
    <location>
        <begin position="317"/>
        <end position="326"/>
    </location>
</feature>
<keyword evidence="2 8" id="KW-0813">Transport</keyword>
<evidence type="ECO:0000313" key="12">
    <source>
        <dbReference type="EnsemblMetazoa" id="CLYHEMP023358.1"/>
    </source>
</evidence>
<keyword evidence="7 8" id="KW-0407">Ion channel</keyword>
<feature type="transmembrane region" description="Helical" evidence="10">
    <location>
        <begin position="148"/>
        <end position="177"/>
    </location>
</feature>
<feature type="transmembrane region" description="Helical" evidence="10">
    <location>
        <begin position="235"/>
        <end position="252"/>
    </location>
</feature>
<dbReference type="Proteomes" id="UP000594262">
    <property type="component" value="Unplaced"/>
</dbReference>
<feature type="transmembrane region" description="Helical" evidence="10">
    <location>
        <begin position="264"/>
        <end position="291"/>
    </location>
</feature>
<evidence type="ECO:0000256" key="7">
    <source>
        <dbReference type="ARBA" id="ARBA00023303"/>
    </source>
</evidence>